<gene>
    <name evidence="7" type="ORF">PP769_05730</name>
</gene>
<name>A0AA96JTI8_9BACT</name>
<dbReference type="EMBL" id="CP116967">
    <property type="protein sequence ID" value="WNM59265.1"/>
    <property type="molecule type" value="Genomic_DNA"/>
</dbReference>
<evidence type="ECO:0000313" key="8">
    <source>
        <dbReference type="Proteomes" id="UP001302719"/>
    </source>
</evidence>
<comment type="similarity">
    <text evidence="2">Belongs to the CPA3 antiporters (TC 2.A.63) subunit E family.</text>
</comment>
<evidence type="ECO:0000256" key="6">
    <source>
        <dbReference type="ARBA" id="ARBA00023136"/>
    </source>
</evidence>
<dbReference type="GO" id="GO:0005886">
    <property type="term" value="C:plasma membrane"/>
    <property type="evidence" value="ECO:0007669"/>
    <property type="project" value="UniProtKB-SubCell"/>
</dbReference>
<dbReference type="RefSeq" id="WP_312645975.1">
    <property type="nucleotide sequence ID" value="NZ_CP116967.1"/>
</dbReference>
<evidence type="ECO:0000256" key="4">
    <source>
        <dbReference type="ARBA" id="ARBA00022692"/>
    </source>
</evidence>
<dbReference type="PANTHER" id="PTHR34584:SF1">
    <property type="entry name" value="NA(+)_H(+) ANTIPORTER SUBUNIT E1"/>
    <property type="match status" value="1"/>
</dbReference>
<evidence type="ECO:0000256" key="3">
    <source>
        <dbReference type="ARBA" id="ARBA00022475"/>
    </source>
</evidence>
<dbReference type="Pfam" id="PF01899">
    <property type="entry name" value="MNHE"/>
    <property type="match status" value="1"/>
</dbReference>
<keyword evidence="3" id="KW-1003">Cell membrane</keyword>
<dbReference type="GO" id="GO:0008324">
    <property type="term" value="F:monoatomic cation transmembrane transporter activity"/>
    <property type="evidence" value="ECO:0007669"/>
    <property type="project" value="InterPro"/>
</dbReference>
<evidence type="ECO:0000256" key="1">
    <source>
        <dbReference type="ARBA" id="ARBA00004651"/>
    </source>
</evidence>
<keyword evidence="5" id="KW-1133">Transmembrane helix</keyword>
<dbReference type="InterPro" id="IPR002758">
    <property type="entry name" value="Cation_antiport_E"/>
</dbReference>
<dbReference type="KEGG" id="nall:PP769_05730"/>
<accession>A0AA96JTI8</accession>
<proteinExistence type="inferred from homology"/>
<keyword evidence="6" id="KW-0472">Membrane</keyword>
<keyword evidence="4" id="KW-0812">Transmembrane</keyword>
<comment type="subcellular location">
    <subcellularLocation>
        <location evidence="1">Cell membrane</location>
        <topology evidence="1">Multi-pass membrane protein</topology>
    </subcellularLocation>
</comment>
<keyword evidence="8" id="KW-1185">Reference proteome</keyword>
<reference evidence="7 8" key="1">
    <citation type="submission" date="2023-01" db="EMBL/GenBank/DDBJ databases">
        <title>Cultivation and genomic characterization of new, ubiquitous marine nitrite-oxidizing bacteria from the Nitrospirales.</title>
        <authorList>
            <person name="Mueller A.J."/>
            <person name="Daebeler A."/>
            <person name="Herbold C.W."/>
            <person name="Kirkegaard R.H."/>
            <person name="Daims H."/>
        </authorList>
    </citation>
    <scope>NUCLEOTIDE SEQUENCE [LARGE SCALE GENOMIC DNA]</scope>
    <source>
        <strain evidence="7 8">VA</strain>
    </source>
</reference>
<protein>
    <submittedName>
        <fullName evidence="7">Na+/H+ antiporter subunit E</fullName>
    </submittedName>
</protein>
<sequence>MKSSFPKQFIANTLALFCGWLVLSGKYDNFHLVLGFTASCGVAWLNTGFPHSPFQQFPWGRMVLYGPWLFLRIVESSLHLTKLILNPSLPIKPRLITYRSQLKHRGAIVVLGNSVTLTPGTITVEINGNTFLVHAIDQAAGNDLTTGRMERKIARVFQEDTNL</sequence>
<dbReference type="PANTHER" id="PTHR34584">
    <property type="entry name" value="NA(+)/H(+) ANTIPORTER SUBUNIT E1"/>
    <property type="match status" value="1"/>
</dbReference>
<dbReference type="Proteomes" id="UP001302719">
    <property type="component" value="Chromosome"/>
</dbReference>
<dbReference type="AlphaFoldDB" id="A0AA96JTI8"/>
<evidence type="ECO:0000256" key="2">
    <source>
        <dbReference type="ARBA" id="ARBA00006228"/>
    </source>
</evidence>
<evidence type="ECO:0000256" key="5">
    <source>
        <dbReference type="ARBA" id="ARBA00022989"/>
    </source>
</evidence>
<organism evidence="7 8">
    <name type="scientific">Candidatus Nitrospira allomarina</name>
    <dbReference type="NCBI Taxonomy" id="3020900"/>
    <lineage>
        <taxon>Bacteria</taxon>
        <taxon>Pseudomonadati</taxon>
        <taxon>Nitrospirota</taxon>
        <taxon>Nitrospiria</taxon>
        <taxon>Nitrospirales</taxon>
        <taxon>Nitrospiraceae</taxon>
        <taxon>Nitrospira</taxon>
    </lineage>
</organism>
<evidence type="ECO:0000313" key="7">
    <source>
        <dbReference type="EMBL" id="WNM59265.1"/>
    </source>
</evidence>